<organism evidence="6 7">
    <name type="scientific">Microbispora oryzae</name>
    <dbReference type="NCBI Taxonomy" id="2806554"/>
    <lineage>
        <taxon>Bacteria</taxon>
        <taxon>Bacillati</taxon>
        <taxon>Actinomycetota</taxon>
        <taxon>Actinomycetes</taxon>
        <taxon>Streptosporangiales</taxon>
        <taxon>Streptosporangiaceae</taxon>
        <taxon>Microbispora</taxon>
    </lineage>
</organism>
<dbReference type="PROSITE" id="PS01081">
    <property type="entry name" value="HTH_TETR_1"/>
    <property type="match status" value="1"/>
</dbReference>
<dbReference type="EMBL" id="JAFCNB010000009">
    <property type="protein sequence ID" value="MBP2705843.1"/>
    <property type="molecule type" value="Genomic_DNA"/>
</dbReference>
<proteinExistence type="predicted"/>
<protein>
    <submittedName>
        <fullName evidence="6">TetR/AcrR family transcriptional regulator</fullName>
    </submittedName>
</protein>
<feature type="domain" description="HTH tetR-type" evidence="5">
    <location>
        <begin position="5"/>
        <end position="65"/>
    </location>
</feature>
<evidence type="ECO:0000256" key="3">
    <source>
        <dbReference type="ARBA" id="ARBA00023163"/>
    </source>
</evidence>
<dbReference type="GO" id="GO:0000976">
    <property type="term" value="F:transcription cis-regulatory region binding"/>
    <property type="evidence" value="ECO:0007669"/>
    <property type="project" value="TreeGrafter"/>
</dbReference>
<evidence type="ECO:0000313" key="6">
    <source>
        <dbReference type="EMBL" id="MBP2705843.1"/>
    </source>
</evidence>
<reference evidence="6" key="1">
    <citation type="submission" date="2021-02" db="EMBL/GenBank/DDBJ databases">
        <title>Draft genome sequence of Microbispora sp. RL4-1S isolated from rice leaves in Thailand.</title>
        <authorList>
            <person name="Muangham S."/>
            <person name="Duangmal K."/>
        </authorList>
    </citation>
    <scope>NUCLEOTIDE SEQUENCE</scope>
    <source>
        <strain evidence="6">RL4-1S</strain>
    </source>
</reference>
<dbReference type="PROSITE" id="PS50977">
    <property type="entry name" value="HTH_TETR_2"/>
    <property type="match status" value="1"/>
</dbReference>
<dbReference type="AlphaFoldDB" id="A0A940WMP5"/>
<keyword evidence="7" id="KW-1185">Reference proteome</keyword>
<dbReference type="PANTHER" id="PTHR30055:SF234">
    <property type="entry name" value="HTH-TYPE TRANSCRIPTIONAL REGULATOR BETI"/>
    <property type="match status" value="1"/>
</dbReference>
<dbReference type="InterPro" id="IPR001647">
    <property type="entry name" value="HTH_TetR"/>
</dbReference>
<keyword evidence="1" id="KW-0805">Transcription regulation</keyword>
<keyword evidence="3" id="KW-0804">Transcription</keyword>
<dbReference type="Pfam" id="PF00440">
    <property type="entry name" value="TetR_N"/>
    <property type="match status" value="1"/>
</dbReference>
<dbReference type="InterPro" id="IPR050109">
    <property type="entry name" value="HTH-type_TetR-like_transc_reg"/>
</dbReference>
<dbReference type="PRINTS" id="PR00455">
    <property type="entry name" value="HTHTETR"/>
</dbReference>
<dbReference type="GO" id="GO:0003700">
    <property type="term" value="F:DNA-binding transcription factor activity"/>
    <property type="evidence" value="ECO:0007669"/>
    <property type="project" value="TreeGrafter"/>
</dbReference>
<sequence length="183" mass="20679">MGAQKDTRTRIQEVALQLFTEKGYEATSLREIAEILGVTKAALYYHFRTKEDIVASLTEDRIAALDELIAWAARQPRGPETRREILRRYAADMTGPRHHAVMRFMERNQTALRGHSKVEVIRERSTELLRVLGEPGDTLTTSLKRAMAVFTLHMAWFVAPDTEATDEERVAAALAVAEELIEG</sequence>
<gene>
    <name evidence="6" type="ORF">JOL79_18700</name>
</gene>
<name>A0A940WMP5_9ACTN</name>
<dbReference type="RefSeq" id="WP_210157101.1">
    <property type="nucleotide sequence ID" value="NZ_JAFCNB010000009.1"/>
</dbReference>
<dbReference type="Gene3D" id="1.10.357.10">
    <property type="entry name" value="Tetracycline Repressor, domain 2"/>
    <property type="match status" value="1"/>
</dbReference>
<keyword evidence="2 4" id="KW-0238">DNA-binding</keyword>
<dbReference type="Proteomes" id="UP000674234">
    <property type="component" value="Unassembled WGS sequence"/>
</dbReference>
<dbReference type="PANTHER" id="PTHR30055">
    <property type="entry name" value="HTH-TYPE TRANSCRIPTIONAL REGULATOR RUTR"/>
    <property type="match status" value="1"/>
</dbReference>
<dbReference type="InterPro" id="IPR009057">
    <property type="entry name" value="Homeodomain-like_sf"/>
</dbReference>
<evidence type="ECO:0000256" key="1">
    <source>
        <dbReference type="ARBA" id="ARBA00023015"/>
    </source>
</evidence>
<accession>A0A940WMP5</accession>
<evidence type="ECO:0000259" key="5">
    <source>
        <dbReference type="PROSITE" id="PS50977"/>
    </source>
</evidence>
<feature type="DNA-binding region" description="H-T-H motif" evidence="4">
    <location>
        <begin position="28"/>
        <end position="47"/>
    </location>
</feature>
<dbReference type="InterPro" id="IPR023772">
    <property type="entry name" value="DNA-bd_HTH_TetR-type_CS"/>
</dbReference>
<evidence type="ECO:0000313" key="7">
    <source>
        <dbReference type="Proteomes" id="UP000674234"/>
    </source>
</evidence>
<comment type="caution">
    <text evidence="6">The sequence shown here is derived from an EMBL/GenBank/DDBJ whole genome shotgun (WGS) entry which is preliminary data.</text>
</comment>
<evidence type="ECO:0000256" key="4">
    <source>
        <dbReference type="PROSITE-ProRule" id="PRU00335"/>
    </source>
</evidence>
<dbReference type="SUPFAM" id="SSF46689">
    <property type="entry name" value="Homeodomain-like"/>
    <property type="match status" value="1"/>
</dbReference>
<evidence type="ECO:0000256" key="2">
    <source>
        <dbReference type="ARBA" id="ARBA00023125"/>
    </source>
</evidence>